<dbReference type="SMART" id="SM00346">
    <property type="entry name" value="HTH_ICLR"/>
    <property type="match status" value="1"/>
</dbReference>
<sequence length="249" mass="26417">MAEPTASSRGGLGTIRNATKLLSLLAEGPALQHLTDLAELSRMSVPTVHRLLRSLVQAGYAVQDPVTLRYGLGPELSRLSSHYRSKHPVVNAVSPFVVALRDQLQATISTSILVGTELVCLDQIDAGDRGPFRAAPGSAPALKSAAGRLLAARADDDHWRQILEKTPGNLVETAGESRHEWAELEHLYAPAPDALRPAEVAVLIKDAENSAVAALAADVAPGKTREDIDRVVEALTRTAVSCGGNLRHG</sequence>
<dbReference type="PANTHER" id="PTHR30136:SF35">
    <property type="entry name" value="HTH-TYPE TRANSCRIPTIONAL REGULATOR RV1719"/>
    <property type="match status" value="1"/>
</dbReference>
<dbReference type="SUPFAM" id="SSF46785">
    <property type="entry name" value="Winged helix' DNA-binding domain"/>
    <property type="match status" value="1"/>
</dbReference>
<evidence type="ECO:0000256" key="1">
    <source>
        <dbReference type="ARBA" id="ARBA00023015"/>
    </source>
</evidence>
<dbReference type="PROSITE" id="PS51077">
    <property type="entry name" value="HTH_ICLR"/>
    <property type="match status" value="1"/>
</dbReference>
<evidence type="ECO:0000256" key="3">
    <source>
        <dbReference type="ARBA" id="ARBA00023163"/>
    </source>
</evidence>
<organism evidence="5 6">
    <name type="scientific">Garicola koreensis</name>
    <dbReference type="NCBI Taxonomy" id="1262554"/>
    <lineage>
        <taxon>Bacteria</taxon>
        <taxon>Bacillati</taxon>
        <taxon>Actinomycetota</taxon>
        <taxon>Actinomycetes</taxon>
        <taxon>Micrococcales</taxon>
        <taxon>Micrococcaceae</taxon>
        <taxon>Garicola</taxon>
    </lineage>
</organism>
<reference evidence="5 6" key="1">
    <citation type="submission" date="2020-08" db="EMBL/GenBank/DDBJ databases">
        <title>Sequencing the genomes of 1000 actinobacteria strains.</title>
        <authorList>
            <person name="Klenk H.-P."/>
        </authorList>
    </citation>
    <scope>NUCLEOTIDE SEQUENCE [LARGE SCALE GENOMIC DNA]</scope>
    <source>
        <strain evidence="5 6">DSM 28238</strain>
    </source>
</reference>
<dbReference type="RefSeq" id="WP_183358647.1">
    <property type="nucleotide sequence ID" value="NZ_BAABKR010000001.1"/>
</dbReference>
<feature type="domain" description="HTH iclR-type" evidence="4">
    <location>
        <begin position="12"/>
        <end position="74"/>
    </location>
</feature>
<dbReference type="SUPFAM" id="SSF55781">
    <property type="entry name" value="GAF domain-like"/>
    <property type="match status" value="1"/>
</dbReference>
<keyword evidence="1" id="KW-0805">Transcription regulation</keyword>
<dbReference type="Gene3D" id="3.30.450.40">
    <property type="match status" value="1"/>
</dbReference>
<dbReference type="EMBL" id="JACIBT010000011">
    <property type="protein sequence ID" value="MBB3668239.1"/>
    <property type="molecule type" value="Genomic_DNA"/>
</dbReference>
<dbReference type="InterPro" id="IPR036390">
    <property type="entry name" value="WH_DNA-bd_sf"/>
</dbReference>
<dbReference type="InterPro" id="IPR029016">
    <property type="entry name" value="GAF-like_dom_sf"/>
</dbReference>
<dbReference type="InterPro" id="IPR011991">
    <property type="entry name" value="ArsR-like_HTH"/>
</dbReference>
<keyword evidence="6" id="KW-1185">Reference proteome</keyword>
<accession>A0A7W5TX11</accession>
<name>A0A7W5TX11_9MICC</name>
<dbReference type="CDD" id="cd00090">
    <property type="entry name" value="HTH_ARSR"/>
    <property type="match status" value="1"/>
</dbReference>
<proteinExistence type="predicted"/>
<evidence type="ECO:0000313" key="5">
    <source>
        <dbReference type="EMBL" id="MBB3668239.1"/>
    </source>
</evidence>
<dbReference type="AlphaFoldDB" id="A0A7W5TX11"/>
<dbReference type="InterPro" id="IPR014757">
    <property type="entry name" value="Tscrpt_reg_IclR_C"/>
</dbReference>
<dbReference type="Gene3D" id="1.10.10.10">
    <property type="entry name" value="Winged helix-like DNA-binding domain superfamily/Winged helix DNA-binding domain"/>
    <property type="match status" value="1"/>
</dbReference>
<protein>
    <submittedName>
        <fullName evidence="5">DNA-binding IclR family transcriptional regulator</fullName>
    </submittedName>
</protein>
<dbReference type="Pfam" id="PF01614">
    <property type="entry name" value="IclR_C"/>
    <property type="match status" value="1"/>
</dbReference>
<dbReference type="Proteomes" id="UP000547528">
    <property type="component" value="Unassembled WGS sequence"/>
</dbReference>
<dbReference type="Pfam" id="PF09339">
    <property type="entry name" value="HTH_IclR"/>
    <property type="match status" value="1"/>
</dbReference>
<dbReference type="GO" id="GO:0003700">
    <property type="term" value="F:DNA-binding transcription factor activity"/>
    <property type="evidence" value="ECO:0007669"/>
    <property type="project" value="TreeGrafter"/>
</dbReference>
<gene>
    <name evidence="5" type="ORF">FHX47_001868</name>
</gene>
<dbReference type="InterPro" id="IPR036388">
    <property type="entry name" value="WH-like_DNA-bd_sf"/>
</dbReference>
<keyword evidence="2 5" id="KW-0238">DNA-binding</keyword>
<evidence type="ECO:0000259" key="4">
    <source>
        <dbReference type="PROSITE" id="PS51077"/>
    </source>
</evidence>
<comment type="caution">
    <text evidence="5">The sequence shown here is derived from an EMBL/GenBank/DDBJ whole genome shotgun (WGS) entry which is preliminary data.</text>
</comment>
<keyword evidence="3" id="KW-0804">Transcription</keyword>
<dbReference type="GO" id="GO:0003677">
    <property type="term" value="F:DNA binding"/>
    <property type="evidence" value="ECO:0007669"/>
    <property type="project" value="UniProtKB-KW"/>
</dbReference>
<dbReference type="InterPro" id="IPR005471">
    <property type="entry name" value="Tscrpt_reg_IclR_N"/>
</dbReference>
<dbReference type="GO" id="GO:0045892">
    <property type="term" value="P:negative regulation of DNA-templated transcription"/>
    <property type="evidence" value="ECO:0007669"/>
    <property type="project" value="TreeGrafter"/>
</dbReference>
<evidence type="ECO:0000313" key="6">
    <source>
        <dbReference type="Proteomes" id="UP000547528"/>
    </source>
</evidence>
<dbReference type="InterPro" id="IPR050707">
    <property type="entry name" value="HTH_MetabolicPath_Reg"/>
</dbReference>
<evidence type="ECO:0000256" key="2">
    <source>
        <dbReference type="ARBA" id="ARBA00023125"/>
    </source>
</evidence>
<dbReference type="PANTHER" id="PTHR30136">
    <property type="entry name" value="HELIX-TURN-HELIX TRANSCRIPTIONAL REGULATOR, ICLR FAMILY"/>
    <property type="match status" value="1"/>
</dbReference>